<dbReference type="InterPro" id="IPR000261">
    <property type="entry name" value="EH_dom"/>
</dbReference>
<evidence type="ECO:0000256" key="9">
    <source>
        <dbReference type="ARBA" id="ARBA00022840"/>
    </source>
</evidence>
<dbReference type="VEuPathDB" id="FungiDB:H257_01428"/>
<evidence type="ECO:0000256" key="8">
    <source>
        <dbReference type="ARBA" id="ARBA00022837"/>
    </source>
</evidence>
<dbReference type="PROSITE" id="PS51718">
    <property type="entry name" value="G_DYNAMIN_2"/>
    <property type="match status" value="1"/>
</dbReference>
<dbReference type="InterPro" id="IPR018247">
    <property type="entry name" value="EF_Hand_1_Ca_BS"/>
</dbReference>
<dbReference type="Pfam" id="PF00350">
    <property type="entry name" value="Dynamin_N"/>
    <property type="match status" value="2"/>
</dbReference>
<comment type="subcellular location">
    <subcellularLocation>
        <location evidence="2">Cell membrane</location>
        <topology evidence="2">Peripheral membrane protein</topology>
        <orientation evidence="2">Cytoplasmic side</orientation>
    </subcellularLocation>
    <subcellularLocation>
        <location evidence="1">Endosome membrane</location>
        <topology evidence="1">Peripheral membrane protein</topology>
        <orientation evidence="1">Cytoplasmic side</orientation>
    </subcellularLocation>
</comment>
<evidence type="ECO:0000256" key="5">
    <source>
        <dbReference type="ARBA" id="ARBA00022723"/>
    </source>
</evidence>
<dbReference type="PROSITE" id="PS00018">
    <property type="entry name" value="EF_HAND_1"/>
    <property type="match status" value="1"/>
</dbReference>
<keyword evidence="10" id="KW-0472">Membrane</keyword>
<dbReference type="GO" id="GO:0005524">
    <property type="term" value="F:ATP binding"/>
    <property type="evidence" value="ECO:0007669"/>
    <property type="project" value="UniProtKB-KW"/>
</dbReference>
<sequence>MTTVPDDIAHGSKAVTEGLKKMYISKIKPLEKKFAFEEFHSPLLSEADFDAKPTILMIGQYSVGKTSFIEYLLGEKFPGSRVGPEPTTDRFCAVMYGDEERIVPGNALAVSPDLPYGGLSMFGTSFLNKFEASQLPCKQLEHMTVIDTPGILSGEKQRISRGYDFVQVAKWFAERADMVLLLFDAHKLDISDEFQRVIEVLKGHDDKIRCVLNKSDQIDQQKLMRVYGALMWSMGKVMKTLAKVHAYLIGYLKEQMPMMLGKEKKQAELIAALPSVFREVQKKYNLPPGDFPNLEFQKKLEDRKFDLFNKLSLKMIQDMMSLPKKNGSRVDSKEAINPFLSKTMDWAVHPFKEEYDTIFRTLTVNSMGEASGMACMTPLLATGCNQDQLKVIWDLADVDKDGFLDSEEFAVAMYLCHQVRDGHDLPATLEEHLIPPSFKR</sequence>
<dbReference type="InterPro" id="IPR027417">
    <property type="entry name" value="P-loop_NTPase"/>
</dbReference>
<dbReference type="SUPFAM" id="SSF52540">
    <property type="entry name" value="P-loop containing nucleoside triphosphate hydrolases"/>
    <property type="match status" value="1"/>
</dbReference>
<accession>A0A3R7BBH8</accession>
<protein>
    <submittedName>
        <fullName evidence="14">Uncharacterized protein</fullName>
    </submittedName>
</protein>
<keyword evidence="3" id="KW-1003">Cell membrane</keyword>
<proteinExistence type="predicted"/>
<keyword evidence="8" id="KW-0106">Calcium</keyword>
<keyword evidence="4" id="KW-0597">Phosphoprotein</keyword>
<dbReference type="Gene3D" id="3.40.50.300">
    <property type="entry name" value="P-loop containing nucleotide triphosphate hydrolases"/>
    <property type="match status" value="1"/>
</dbReference>
<evidence type="ECO:0000256" key="4">
    <source>
        <dbReference type="ARBA" id="ARBA00022553"/>
    </source>
</evidence>
<evidence type="ECO:0000256" key="10">
    <source>
        <dbReference type="ARBA" id="ARBA00023136"/>
    </source>
</evidence>
<dbReference type="GO" id="GO:0016197">
    <property type="term" value="P:endosomal transport"/>
    <property type="evidence" value="ECO:0007669"/>
    <property type="project" value="TreeGrafter"/>
</dbReference>
<organism evidence="14 15">
    <name type="scientific">Aphanomyces astaci</name>
    <name type="common">Crayfish plague agent</name>
    <dbReference type="NCBI Taxonomy" id="112090"/>
    <lineage>
        <taxon>Eukaryota</taxon>
        <taxon>Sar</taxon>
        <taxon>Stramenopiles</taxon>
        <taxon>Oomycota</taxon>
        <taxon>Saprolegniomycetes</taxon>
        <taxon>Saprolegniales</taxon>
        <taxon>Verrucalvaceae</taxon>
        <taxon>Aphanomyces</taxon>
    </lineage>
</organism>
<evidence type="ECO:0000259" key="12">
    <source>
        <dbReference type="PROSITE" id="PS50222"/>
    </source>
</evidence>
<evidence type="ECO:0000313" key="14">
    <source>
        <dbReference type="EMBL" id="RHZ05096.1"/>
    </source>
</evidence>
<dbReference type="GO" id="GO:0005525">
    <property type="term" value="F:GTP binding"/>
    <property type="evidence" value="ECO:0007669"/>
    <property type="project" value="InterPro"/>
</dbReference>
<dbReference type="InterPro" id="IPR031692">
    <property type="entry name" value="EHD_N"/>
</dbReference>
<dbReference type="SUPFAM" id="SSF47473">
    <property type="entry name" value="EF-hand"/>
    <property type="match status" value="1"/>
</dbReference>
<evidence type="ECO:0000313" key="15">
    <source>
        <dbReference type="Proteomes" id="UP000286510"/>
    </source>
</evidence>
<feature type="domain" description="EH" evidence="11">
    <location>
        <begin position="351"/>
        <end position="440"/>
    </location>
</feature>
<dbReference type="GO" id="GO:0006897">
    <property type="term" value="P:endocytosis"/>
    <property type="evidence" value="ECO:0007669"/>
    <property type="project" value="TreeGrafter"/>
</dbReference>
<dbReference type="Pfam" id="PF16880">
    <property type="entry name" value="EHD_N"/>
    <property type="match status" value="1"/>
</dbReference>
<dbReference type="SMART" id="SM00054">
    <property type="entry name" value="EFh"/>
    <property type="match status" value="1"/>
</dbReference>
<dbReference type="CDD" id="cd09913">
    <property type="entry name" value="EHD"/>
    <property type="match status" value="1"/>
</dbReference>
<dbReference type="PROSITE" id="PS50031">
    <property type="entry name" value="EH"/>
    <property type="match status" value="1"/>
</dbReference>
<dbReference type="InterPro" id="IPR030381">
    <property type="entry name" value="G_DYNAMIN_dom"/>
</dbReference>
<evidence type="ECO:0000256" key="7">
    <source>
        <dbReference type="ARBA" id="ARBA00022753"/>
    </source>
</evidence>
<evidence type="ECO:0000259" key="11">
    <source>
        <dbReference type="PROSITE" id="PS50031"/>
    </source>
</evidence>
<dbReference type="Gene3D" id="1.10.238.10">
    <property type="entry name" value="EF-hand"/>
    <property type="match status" value="1"/>
</dbReference>
<dbReference type="Gene3D" id="1.10.268.20">
    <property type="match status" value="1"/>
</dbReference>
<dbReference type="SMART" id="SM00027">
    <property type="entry name" value="EH"/>
    <property type="match status" value="1"/>
</dbReference>
<dbReference type="GO" id="GO:0005509">
    <property type="term" value="F:calcium ion binding"/>
    <property type="evidence" value="ECO:0007669"/>
    <property type="project" value="InterPro"/>
</dbReference>
<dbReference type="InterPro" id="IPR045063">
    <property type="entry name" value="Dynamin_N"/>
</dbReference>
<evidence type="ECO:0000256" key="1">
    <source>
        <dbReference type="ARBA" id="ARBA00004125"/>
    </source>
</evidence>
<dbReference type="InterPro" id="IPR040990">
    <property type="entry name" value="DUF5600"/>
</dbReference>
<evidence type="ECO:0000259" key="13">
    <source>
        <dbReference type="PROSITE" id="PS51718"/>
    </source>
</evidence>
<dbReference type="PANTHER" id="PTHR11216:SF31">
    <property type="entry name" value="AT21416P"/>
    <property type="match status" value="1"/>
</dbReference>
<dbReference type="Pfam" id="PF12763">
    <property type="entry name" value="EH"/>
    <property type="match status" value="1"/>
</dbReference>
<dbReference type="AlphaFoldDB" id="A0A3R7BBH8"/>
<feature type="domain" description="EF-hand" evidence="12">
    <location>
        <begin position="384"/>
        <end position="419"/>
    </location>
</feature>
<dbReference type="InterPro" id="IPR002048">
    <property type="entry name" value="EF_hand_dom"/>
</dbReference>
<dbReference type="EMBL" id="QUTF01017108">
    <property type="protein sequence ID" value="RHZ05096.1"/>
    <property type="molecule type" value="Genomic_DNA"/>
</dbReference>
<evidence type="ECO:0000256" key="3">
    <source>
        <dbReference type="ARBA" id="ARBA00022475"/>
    </source>
</evidence>
<comment type="caution">
    <text evidence="14">The sequence shown here is derived from an EMBL/GenBank/DDBJ whole genome shotgun (WGS) entry which is preliminary data.</text>
</comment>
<dbReference type="InterPro" id="IPR011992">
    <property type="entry name" value="EF-hand-dom_pair"/>
</dbReference>
<dbReference type="PANTHER" id="PTHR11216">
    <property type="entry name" value="EH DOMAIN"/>
    <property type="match status" value="1"/>
</dbReference>
<keyword evidence="9" id="KW-0067">ATP-binding</keyword>
<dbReference type="GO" id="GO:0005886">
    <property type="term" value="C:plasma membrane"/>
    <property type="evidence" value="ECO:0007669"/>
    <property type="project" value="UniProtKB-SubCell"/>
</dbReference>
<dbReference type="GO" id="GO:0010008">
    <property type="term" value="C:endosome membrane"/>
    <property type="evidence" value="ECO:0007669"/>
    <property type="project" value="UniProtKB-SubCell"/>
</dbReference>
<dbReference type="Pfam" id="PF18150">
    <property type="entry name" value="DUF5600"/>
    <property type="match status" value="1"/>
</dbReference>
<gene>
    <name evidence="14" type="ORF">DYB26_000844</name>
</gene>
<keyword evidence="5" id="KW-0479">Metal-binding</keyword>
<keyword evidence="6" id="KW-0547">Nucleotide-binding</keyword>
<evidence type="ECO:0000256" key="2">
    <source>
        <dbReference type="ARBA" id="ARBA00004413"/>
    </source>
</evidence>
<name>A0A3R7BBH8_APHAT</name>
<reference evidence="14 15" key="1">
    <citation type="submission" date="2018-08" db="EMBL/GenBank/DDBJ databases">
        <title>Aphanomyces genome sequencing and annotation.</title>
        <authorList>
            <person name="Minardi D."/>
            <person name="Oidtmann B."/>
            <person name="Van Der Giezen M."/>
            <person name="Studholme D.J."/>
        </authorList>
    </citation>
    <scope>NUCLEOTIDE SEQUENCE [LARGE SCALE GENOMIC DNA]</scope>
    <source>
        <strain evidence="14 15">FDL457</strain>
    </source>
</reference>
<evidence type="ECO:0000256" key="6">
    <source>
        <dbReference type="ARBA" id="ARBA00022741"/>
    </source>
</evidence>
<dbReference type="CDD" id="cd00052">
    <property type="entry name" value="EH"/>
    <property type="match status" value="1"/>
</dbReference>
<dbReference type="Proteomes" id="UP000286510">
    <property type="component" value="Unassembled WGS sequence"/>
</dbReference>
<keyword evidence="7" id="KW-0967">Endosome</keyword>
<dbReference type="PROSITE" id="PS50222">
    <property type="entry name" value="EF_HAND_2"/>
    <property type="match status" value="1"/>
</dbReference>
<feature type="domain" description="Dynamin-type G" evidence="13">
    <location>
        <begin position="49"/>
        <end position="292"/>
    </location>
</feature>